<gene>
    <name evidence="1" type="ORF">F8388_025313</name>
</gene>
<proteinExistence type="predicted"/>
<protein>
    <submittedName>
        <fullName evidence="1">Uncharacterized protein</fullName>
    </submittedName>
</protein>
<dbReference type="EMBL" id="JAATIP010000099">
    <property type="protein sequence ID" value="KAF4373619.1"/>
    <property type="molecule type" value="Genomic_DNA"/>
</dbReference>
<reference evidence="1 2" key="1">
    <citation type="journal article" date="2020" name="bioRxiv">
        <title>Sequence and annotation of 42 cannabis genomes reveals extensive copy number variation in cannabinoid synthesis and pathogen resistance genes.</title>
        <authorList>
            <person name="Mckernan K.J."/>
            <person name="Helbert Y."/>
            <person name="Kane L.T."/>
            <person name="Ebling H."/>
            <person name="Zhang L."/>
            <person name="Liu B."/>
            <person name="Eaton Z."/>
            <person name="Mclaughlin S."/>
            <person name="Kingan S."/>
            <person name="Baybayan P."/>
            <person name="Concepcion G."/>
            <person name="Jordan M."/>
            <person name="Riva A."/>
            <person name="Barbazuk W."/>
            <person name="Harkins T."/>
        </authorList>
    </citation>
    <scope>NUCLEOTIDE SEQUENCE [LARGE SCALE GENOMIC DNA]</scope>
    <source>
        <strain evidence="2">cv. Jamaican Lion 4</strain>
        <tissue evidence="1">Leaf</tissue>
    </source>
</reference>
<dbReference type="Proteomes" id="UP000525078">
    <property type="component" value="Unassembled WGS sequence"/>
</dbReference>
<accession>A0A7J6FV98</accession>
<evidence type="ECO:0000313" key="1">
    <source>
        <dbReference type="EMBL" id="KAF4373619.1"/>
    </source>
</evidence>
<dbReference type="AlphaFoldDB" id="A0A7J6FV98"/>
<name>A0A7J6FV98_CANSA</name>
<dbReference type="PANTHER" id="PTHR38223">
    <property type="match status" value="1"/>
</dbReference>
<organism evidence="1 2">
    <name type="scientific">Cannabis sativa</name>
    <name type="common">Hemp</name>
    <name type="synonym">Marijuana</name>
    <dbReference type="NCBI Taxonomy" id="3483"/>
    <lineage>
        <taxon>Eukaryota</taxon>
        <taxon>Viridiplantae</taxon>
        <taxon>Streptophyta</taxon>
        <taxon>Embryophyta</taxon>
        <taxon>Tracheophyta</taxon>
        <taxon>Spermatophyta</taxon>
        <taxon>Magnoliopsida</taxon>
        <taxon>eudicotyledons</taxon>
        <taxon>Gunneridae</taxon>
        <taxon>Pentapetalae</taxon>
        <taxon>rosids</taxon>
        <taxon>fabids</taxon>
        <taxon>Rosales</taxon>
        <taxon>Cannabaceae</taxon>
        <taxon>Cannabis</taxon>
    </lineage>
</organism>
<sequence>MAGLQYNFFPTDFFYPRPSSTSTATAEPLPKSVVQIRRPDVITTDDINIPSTADGHHHLSLQQLKRINKSSIIIPINRNHKGSANSISVSRST</sequence>
<comment type="caution">
    <text evidence="1">The sequence shown here is derived from an EMBL/GenBank/DDBJ whole genome shotgun (WGS) entry which is preliminary data.</text>
</comment>
<dbReference type="PANTHER" id="PTHR38223:SF4">
    <property type="match status" value="1"/>
</dbReference>
<evidence type="ECO:0000313" key="2">
    <source>
        <dbReference type="Proteomes" id="UP000525078"/>
    </source>
</evidence>